<evidence type="ECO:0000313" key="2">
    <source>
        <dbReference type="Proteomes" id="UP000319783"/>
    </source>
</evidence>
<dbReference type="AlphaFoldDB" id="A0A533Q8S4"/>
<protein>
    <submittedName>
        <fullName evidence="1">Uncharacterized protein</fullName>
    </submittedName>
</protein>
<reference evidence="1 2" key="1">
    <citation type="submission" date="2019-04" db="EMBL/GenBank/DDBJ databases">
        <title>Genome of a novel bacterium Candidatus Jettenia ecosi reconstructed from metagenome of an anammox bioreactor.</title>
        <authorList>
            <person name="Mardanov A.V."/>
            <person name="Beletsky A.V."/>
            <person name="Ravin N.V."/>
            <person name="Botchkova E.A."/>
            <person name="Litti Y.V."/>
            <person name="Nozhevnikova A.N."/>
        </authorList>
    </citation>
    <scope>NUCLEOTIDE SEQUENCE [LARGE SCALE GENOMIC DNA]</scope>
    <source>
        <strain evidence="1">J2</strain>
    </source>
</reference>
<proteinExistence type="predicted"/>
<organism evidence="1 2">
    <name type="scientific">Candidatus Jettenia ecosi</name>
    <dbReference type="NCBI Taxonomy" id="2494326"/>
    <lineage>
        <taxon>Bacteria</taxon>
        <taxon>Pseudomonadati</taxon>
        <taxon>Planctomycetota</taxon>
        <taxon>Candidatus Brocadiia</taxon>
        <taxon>Candidatus Brocadiales</taxon>
        <taxon>Candidatus Brocadiaceae</taxon>
        <taxon>Candidatus Jettenia</taxon>
    </lineage>
</organism>
<sequence length="37" mass="4426">MNIFHSKAFFIEMEGESILKKNRTPFISTISVFCRRF</sequence>
<dbReference type="EMBL" id="SULG01000063">
    <property type="protein sequence ID" value="TLD41084.1"/>
    <property type="molecule type" value="Genomic_DNA"/>
</dbReference>
<name>A0A533Q8S4_9BACT</name>
<dbReference type="Proteomes" id="UP000319783">
    <property type="component" value="Unassembled WGS sequence"/>
</dbReference>
<gene>
    <name evidence="1" type="ORF">JETT_2655</name>
</gene>
<accession>A0A533Q8S4</accession>
<evidence type="ECO:0000313" key="1">
    <source>
        <dbReference type="EMBL" id="TLD41084.1"/>
    </source>
</evidence>
<comment type="caution">
    <text evidence="1">The sequence shown here is derived from an EMBL/GenBank/DDBJ whole genome shotgun (WGS) entry which is preliminary data.</text>
</comment>